<organism evidence="2 3">
    <name type="scientific">Pseudoalteromonas caenipelagi</name>
    <dbReference type="NCBI Taxonomy" id="2726988"/>
    <lineage>
        <taxon>Bacteria</taxon>
        <taxon>Pseudomonadati</taxon>
        <taxon>Pseudomonadota</taxon>
        <taxon>Gammaproteobacteria</taxon>
        <taxon>Alteromonadales</taxon>
        <taxon>Pseudoalteromonadaceae</taxon>
        <taxon>Pseudoalteromonas</taxon>
    </lineage>
</organism>
<evidence type="ECO:0000313" key="2">
    <source>
        <dbReference type="EMBL" id="NOU49248.1"/>
    </source>
</evidence>
<evidence type="ECO:0000313" key="3">
    <source>
        <dbReference type="Proteomes" id="UP000586305"/>
    </source>
</evidence>
<keyword evidence="1" id="KW-0732">Signal</keyword>
<evidence type="ECO:0000256" key="1">
    <source>
        <dbReference type="SAM" id="SignalP"/>
    </source>
</evidence>
<accession>A0A849V8I7</accession>
<dbReference type="EMBL" id="JABBPG010000001">
    <property type="protein sequence ID" value="NOU49248.1"/>
    <property type="molecule type" value="Genomic_DNA"/>
</dbReference>
<dbReference type="Proteomes" id="UP000586305">
    <property type="component" value="Unassembled WGS sequence"/>
</dbReference>
<dbReference type="RefSeq" id="WP_171624338.1">
    <property type="nucleotide sequence ID" value="NZ_JABBPG010000001.1"/>
</dbReference>
<proteinExistence type="predicted"/>
<feature type="signal peptide" evidence="1">
    <location>
        <begin position="1"/>
        <end position="22"/>
    </location>
</feature>
<feature type="chain" id="PRO_5032672043" evidence="1">
    <location>
        <begin position="23"/>
        <end position="248"/>
    </location>
</feature>
<reference evidence="2 3" key="1">
    <citation type="submission" date="2020-04" db="EMBL/GenBank/DDBJ databases">
        <title>Pseudoalteromonas caenipelagi sp. nov., isolated from a tidal flat.</title>
        <authorList>
            <person name="Park S."/>
            <person name="Yoon J.-H."/>
        </authorList>
    </citation>
    <scope>NUCLEOTIDE SEQUENCE [LARGE SCALE GENOMIC DNA]</scope>
    <source>
        <strain evidence="2 3">JBTF-M23</strain>
    </source>
</reference>
<comment type="caution">
    <text evidence="2">The sequence shown here is derived from an EMBL/GenBank/DDBJ whole genome shotgun (WGS) entry which is preliminary data.</text>
</comment>
<protein>
    <submittedName>
        <fullName evidence="2">Uncharacterized protein</fullName>
    </submittedName>
</protein>
<dbReference type="AlphaFoldDB" id="A0A849V8I7"/>
<keyword evidence="3" id="KW-1185">Reference proteome</keyword>
<name>A0A849V8I7_9GAMM</name>
<sequence>MKNLFISTAFLLSGTISLSSHANDIDPELQLKLDETYDLYQTGLYRETLDNIKWLNKHAVAIDYNFYLVRLGAVLPLWNSLGEVYEPARKSFIHALNNAIQNTLDSPNNCNAFDDTRLMLDINDKYDEFISLLENKELSYPSVWKRCWDYNMSLTTVEHSSKPLIDAYLVDLSDHFKNTFVPVIDGLYDTCSGLGDYTPICQDDVKVYLNDVSMAFRNAAKDHYGLEEEGQIGGITLKLLLKWQNQSQ</sequence>
<gene>
    <name evidence="2" type="ORF">HG263_01600</name>
</gene>